<sequence length="268" mass="30783">GLPVQFLRCPSQRLLDRIVRRYCEVFDAGSVYMTHLTDKDRLRLLYTLSVNIYPIVLQIFPRAEGWPFSKYLGSCGRLFVSTSTDALASFNISGSDMAADLAYQLLQIIQNLSTNDLNYFFYFTSIDGATFGIFHDGRLFIRDTSKMGIIDKQQEKSMYEKKTEETDIFSCLSSDCPPTLSSCANITEKQNVILICKDLLPYLIAGKFPDSTQESIDKLLKDCSKNITNDLEARTFINELMEILRPWRTCDSRFAYRYPDCKYNRLIA</sequence>
<evidence type="ECO:0000313" key="7">
    <source>
        <dbReference type="Proteomes" id="UP000770717"/>
    </source>
</evidence>
<evidence type="ECO:0000256" key="2">
    <source>
        <dbReference type="ARBA" id="ARBA00006338"/>
    </source>
</evidence>
<dbReference type="EMBL" id="WNTK01003443">
    <property type="protein sequence ID" value="KAG9465118.1"/>
    <property type="molecule type" value="Genomic_DNA"/>
</dbReference>
<evidence type="ECO:0000256" key="1">
    <source>
        <dbReference type="ARBA" id="ARBA00004613"/>
    </source>
</evidence>
<dbReference type="OrthoDB" id="10035316at2759"/>
<evidence type="ECO:0000313" key="6">
    <source>
        <dbReference type="EMBL" id="KAG9465118.1"/>
    </source>
</evidence>
<accession>A0A8J6BQ00</accession>
<reference evidence="6" key="1">
    <citation type="thesis" date="2020" institute="ProQuest LLC" country="789 East Eisenhower Parkway, Ann Arbor, MI, USA">
        <title>Comparative Genomics and Chromosome Evolution.</title>
        <authorList>
            <person name="Mudd A.B."/>
        </authorList>
    </citation>
    <scope>NUCLEOTIDE SEQUENCE</scope>
    <source>
        <strain evidence="6">HN-11 Male</strain>
        <tissue evidence="6">Kidney and liver</tissue>
    </source>
</reference>
<dbReference type="Pfam" id="PF12260">
    <property type="entry name" value="PIP49_C"/>
    <property type="match status" value="1"/>
</dbReference>
<evidence type="ECO:0000256" key="4">
    <source>
        <dbReference type="ARBA" id="ARBA00022729"/>
    </source>
</evidence>
<keyword evidence="4" id="KW-0732">Signal</keyword>
<proteinExistence type="inferred from homology"/>
<dbReference type="AlphaFoldDB" id="A0A8J6BQ00"/>
<dbReference type="Proteomes" id="UP000770717">
    <property type="component" value="Unassembled WGS sequence"/>
</dbReference>
<organism evidence="6 7">
    <name type="scientific">Eleutherodactylus coqui</name>
    <name type="common">Puerto Rican coqui</name>
    <dbReference type="NCBI Taxonomy" id="57060"/>
    <lineage>
        <taxon>Eukaryota</taxon>
        <taxon>Metazoa</taxon>
        <taxon>Chordata</taxon>
        <taxon>Craniata</taxon>
        <taxon>Vertebrata</taxon>
        <taxon>Euteleostomi</taxon>
        <taxon>Amphibia</taxon>
        <taxon>Batrachia</taxon>
        <taxon>Anura</taxon>
        <taxon>Neobatrachia</taxon>
        <taxon>Hyloidea</taxon>
        <taxon>Eleutherodactylidae</taxon>
        <taxon>Eleutherodactylinae</taxon>
        <taxon>Eleutherodactylus</taxon>
        <taxon>Eleutherodactylus</taxon>
    </lineage>
</organism>
<dbReference type="PANTHER" id="PTHR32073:SF8">
    <property type="entry name" value="DIVERGENT PROTEIN KINASE DOMAIN 2B"/>
    <property type="match status" value="1"/>
</dbReference>
<name>A0A8J6BQ00_ELECQ</name>
<dbReference type="GO" id="GO:0005576">
    <property type="term" value="C:extracellular region"/>
    <property type="evidence" value="ECO:0007669"/>
    <property type="project" value="UniProtKB-SubCell"/>
</dbReference>
<gene>
    <name evidence="6" type="ORF">GDO78_018877</name>
</gene>
<keyword evidence="3" id="KW-0964">Secreted</keyword>
<protein>
    <recommendedName>
        <fullName evidence="5">FAM69 protein-kinase domain-containing protein</fullName>
    </recommendedName>
</protein>
<keyword evidence="7" id="KW-1185">Reference proteome</keyword>
<evidence type="ECO:0000256" key="3">
    <source>
        <dbReference type="ARBA" id="ARBA00022525"/>
    </source>
</evidence>
<dbReference type="InterPro" id="IPR020519">
    <property type="entry name" value="DIPK2A/B"/>
</dbReference>
<feature type="domain" description="FAM69 protein-kinase" evidence="5">
    <location>
        <begin position="45"/>
        <end position="225"/>
    </location>
</feature>
<feature type="non-terminal residue" evidence="6">
    <location>
        <position position="1"/>
    </location>
</feature>
<comment type="similarity">
    <text evidence="2">Belongs to the DIPK family.</text>
</comment>
<comment type="subcellular location">
    <subcellularLocation>
        <location evidence="1">Secreted</location>
    </subcellularLocation>
</comment>
<dbReference type="PANTHER" id="PTHR32073">
    <property type="entry name" value="GH11358P"/>
    <property type="match status" value="1"/>
</dbReference>
<evidence type="ECO:0000259" key="5">
    <source>
        <dbReference type="Pfam" id="PF12260"/>
    </source>
</evidence>
<dbReference type="InterPro" id="IPR022049">
    <property type="entry name" value="FAM69_kinase_dom"/>
</dbReference>
<comment type="caution">
    <text evidence="6">The sequence shown here is derived from an EMBL/GenBank/DDBJ whole genome shotgun (WGS) entry which is preliminary data.</text>
</comment>